<name>A0A4C1TR40_EUMVA</name>
<feature type="region of interest" description="Disordered" evidence="1">
    <location>
        <begin position="29"/>
        <end position="68"/>
    </location>
</feature>
<keyword evidence="3" id="KW-1185">Reference proteome</keyword>
<evidence type="ECO:0000256" key="1">
    <source>
        <dbReference type="SAM" id="MobiDB-lite"/>
    </source>
</evidence>
<accession>A0A4C1TR40</accession>
<sequence>MVWPCPLHFSRMSATCARTNDSRLYHNDRRGSWPLIGPPAKRGRTTDGHRLTPSAAPAHVRSPLSENA</sequence>
<dbReference type="EMBL" id="BGZK01000079">
    <property type="protein sequence ID" value="GBP16439.1"/>
    <property type="molecule type" value="Genomic_DNA"/>
</dbReference>
<evidence type="ECO:0000313" key="2">
    <source>
        <dbReference type="EMBL" id="GBP16439.1"/>
    </source>
</evidence>
<evidence type="ECO:0000313" key="3">
    <source>
        <dbReference type="Proteomes" id="UP000299102"/>
    </source>
</evidence>
<dbReference type="AlphaFoldDB" id="A0A4C1TR40"/>
<organism evidence="2 3">
    <name type="scientific">Eumeta variegata</name>
    <name type="common">Bagworm moth</name>
    <name type="synonym">Eumeta japonica</name>
    <dbReference type="NCBI Taxonomy" id="151549"/>
    <lineage>
        <taxon>Eukaryota</taxon>
        <taxon>Metazoa</taxon>
        <taxon>Ecdysozoa</taxon>
        <taxon>Arthropoda</taxon>
        <taxon>Hexapoda</taxon>
        <taxon>Insecta</taxon>
        <taxon>Pterygota</taxon>
        <taxon>Neoptera</taxon>
        <taxon>Endopterygota</taxon>
        <taxon>Lepidoptera</taxon>
        <taxon>Glossata</taxon>
        <taxon>Ditrysia</taxon>
        <taxon>Tineoidea</taxon>
        <taxon>Psychidae</taxon>
        <taxon>Oiketicinae</taxon>
        <taxon>Eumeta</taxon>
    </lineage>
</organism>
<protein>
    <submittedName>
        <fullName evidence="2">Uncharacterized protein</fullName>
    </submittedName>
</protein>
<reference evidence="2 3" key="1">
    <citation type="journal article" date="2019" name="Commun. Biol.">
        <title>The bagworm genome reveals a unique fibroin gene that provides high tensile strength.</title>
        <authorList>
            <person name="Kono N."/>
            <person name="Nakamura H."/>
            <person name="Ohtoshi R."/>
            <person name="Tomita M."/>
            <person name="Numata K."/>
            <person name="Arakawa K."/>
        </authorList>
    </citation>
    <scope>NUCLEOTIDE SEQUENCE [LARGE SCALE GENOMIC DNA]</scope>
</reference>
<comment type="caution">
    <text evidence="2">The sequence shown here is derived from an EMBL/GenBank/DDBJ whole genome shotgun (WGS) entry which is preliminary data.</text>
</comment>
<dbReference type="Proteomes" id="UP000299102">
    <property type="component" value="Unassembled WGS sequence"/>
</dbReference>
<gene>
    <name evidence="2" type="ORF">EVAR_10019_1</name>
</gene>
<proteinExistence type="predicted"/>